<dbReference type="InterPro" id="IPR037813">
    <property type="entry name" value="TAF2"/>
</dbReference>
<name>A0A4Z0PDN2_9BACT</name>
<proteinExistence type="predicted"/>
<sequence length="217" mass="24369">HTKLDVRFDYAKRYLYGKAWLTLKPYAYATDSLRLDAKGMDIKAVALSDGTTQTPLTYDYADQNNLRIKLGRLMPVGTPYTVYIEYTAKPDELKVKGSAAITDAKGLYFINPDSAVKGKPVQIWTQGETEGSSAWFPTIDRPNQKTTSEISLTVPSKYVTLSNGRLDAQTPAGAGLRTDTWKMELPHAPYLFMLAVGDFKVYKDTWRGKEVSYYLEP</sequence>
<dbReference type="Gene3D" id="2.60.40.1730">
    <property type="entry name" value="tricorn interacting facor f3 domain"/>
    <property type="match status" value="1"/>
</dbReference>
<dbReference type="PANTHER" id="PTHR15137">
    <property type="entry name" value="TRANSCRIPTION INITIATION FACTOR TFIID"/>
    <property type="match status" value="1"/>
</dbReference>
<feature type="non-terminal residue" evidence="2">
    <location>
        <position position="217"/>
    </location>
</feature>
<accession>A0A4Z0PDN2</accession>
<dbReference type="PANTHER" id="PTHR15137:SF9">
    <property type="entry name" value="TRANSCRIPTION INITIATION FACTOR TFIID SUBUNIT 2"/>
    <property type="match status" value="1"/>
</dbReference>
<evidence type="ECO:0000313" key="2">
    <source>
        <dbReference type="EMBL" id="TGE11041.1"/>
    </source>
</evidence>
<protein>
    <submittedName>
        <fullName evidence="2">M1 family peptidase</fullName>
    </submittedName>
</protein>
<dbReference type="RefSeq" id="WP_167852288.1">
    <property type="nucleotide sequence ID" value="NZ_SRLD01000124.1"/>
</dbReference>
<dbReference type="InterPro" id="IPR045357">
    <property type="entry name" value="Aminopeptidase_N-like_N"/>
</dbReference>
<dbReference type="InterPro" id="IPR042097">
    <property type="entry name" value="Aminopeptidase_N-like_N_sf"/>
</dbReference>
<dbReference type="Pfam" id="PF17900">
    <property type="entry name" value="Peptidase_M1_N"/>
    <property type="match status" value="1"/>
</dbReference>
<gene>
    <name evidence="2" type="ORF">E5J99_21050</name>
</gene>
<feature type="non-terminal residue" evidence="2">
    <location>
        <position position="1"/>
    </location>
</feature>
<dbReference type="GO" id="GO:0006367">
    <property type="term" value="P:transcription initiation at RNA polymerase II promoter"/>
    <property type="evidence" value="ECO:0007669"/>
    <property type="project" value="TreeGrafter"/>
</dbReference>
<dbReference type="Proteomes" id="UP000297739">
    <property type="component" value="Unassembled WGS sequence"/>
</dbReference>
<keyword evidence="3" id="KW-1185">Reference proteome</keyword>
<comment type="caution">
    <text evidence="2">The sequence shown here is derived from an EMBL/GenBank/DDBJ whole genome shotgun (WGS) entry which is preliminary data.</text>
</comment>
<dbReference type="EMBL" id="SRLD01000124">
    <property type="protein sequence ID" value="TGE11041.1"/>
    <property type="molecule type" value="Genomic_DNA"/>
</dbReference>
<evidence type="ECO:0000259" key="1">
    <source>
        <dbReference type="Pfam" id="PF17900"/>
    </source>
</evidence>
<organism evidence="2 3">
    <name type="scientific">Hymenobacter elongatus</name>
    <dbReference type="NCBI Taxonomy" id="877208"/>
    <lineage>
        <taxon>Bacteria</taxon>
        <taxon>Pseudomonadati</taxon>
        <taxon>Bacteroidota</taxon>
        <taxon>Cytophagia</taxon>
        <taxon>Cytophagales</taxon>
        <taxon>Hymenobacteraceae</taxon>
        <taxon>Hymenobacter</taxon>
    </lineage>
</organism>
<dbReference type="AlphaFoldDB" id="A0A4Z0PDN2"/>
<reference evidence="2 3" key="1">
    <citation type="submission" date="2019-04" db="EMBL/GenBank/DDBJ databases">
        <authorList>
            <person name="Feng G."/>
            <person name="Zhang J."/>
            <person name="Zhu H."/>
        </authorList>
    </citation>
    <scope>NUCLEOTIDE SEQUENCE [LARGE SCALE GENOMIC DNA]</scope>
    <source>
        <strain evidence="2 3">JCM 17223</strain>
    </source>
</reference>
<dbReference type="GO" id="GO:0003682">
    <property type="term" value="F:chromatin binding"/>
    <property type="evidence" value="ECO:0007669"/>
    <property type="project" value="TreeGrafter"/>
</dbReference>
<dbReference type="SUPFAM" id="SSF63737">
    <property type="entry name" value="Leukotriene A4 hydrolase N-terminal domain"/>
    <property type="match status" value="1"/>
</dbReference>
<evidence type="ECO:0000313" key="3">
    <source>
        <dbReference type="Proteomes" id="UP000297739"/>
    </source>
</evidence>
<dbReference type="GO" id="GO:0000976">
    <property type="term" value="F:transcription cis-regulatory region binding"/>
    <property type="evidence" value="ECO:0007669"/>
    <property type="project" value="TreeGrafter"/>
</dbReference>
<feature type="domain" description="Aminopeptidase N-like N-terminal" evidence="1">
    <location>
        <begin position="2"/>
        <end position="191"/>
    </location>
</feature>